<dbReference type="EMBL" id="VZUB01031486">
    <property type="protein sequence ID" value="NXU78959.1"/>
    <property type="molecule type" value="Genomic_DNA"/>
</dbReference>
<name>A0A7L3NJ43_9AVES</name>
<proteinExistence type="inferred from homology"/>
<dbReference type="PANTHER" id="PTHR31333">
    <property type="entry name" value="PWWP DOMAIN-CONTAINING DNA REPAIR FACTOR 3 FAMILY MEMBER"/>
    <property type="match status" value="1"/>
</dbReference>
<feature type="compositionally biased region" description="Basic residues" evidence="2">
    <location>
        <begin position="38"/>
        <end position="72"/>
    </location>
</feature>
<reference evidence="4 5" key="1">
    <citation type="submission" date="2019-09" db="EMBL/GenBank/DDBJ databases">
        <title>Bird 10,000 Genomes (B10K) Project - Family phase.</title>
        <authorList>
            <person name="Zhang G."/>
        </authorList>
    </citation>
    <scope>NUCLEOTIDE SEQUENCE [LARGE SCALE GENOMIC DNA]</scope>
    <source>
        <strain evidence="4">OUT-0002</strain>
    </source>
</reference>
<protein>
    <submittedName>
        <fullName evidence="4">MUM1 protein</fullName>
    </submittedName>
</protein>
<feature type="compositionally biased region" description="Low complexity" evidence="2">
    <location>
        <begin position="193"/>
        <end position="209"/>
    </location>
</feature>
<dbReference type="InterPro" id="IPR000313">
    <property type="entry name" value="PWWP_dom"/>
</dbReference>
<dbReference type="OrthoDB" id="10013064at2759"/>
<dbReference type="FunFam" id="2.30.30.140:FF:000063">
    <property type="entry name" value="PWWP domain-containing DNA repair factor 3A"/>
    <property type="match status" value="1"/>
</dbReference>
<evidence type="ECO:0000256" key="2">
    <source>
        <dbReference type="SAM" id="MobiDB-lite"/>
    </source>
</evidence>
<dbReference type="PROSITE" id="PS50812">
    <property type="entry name" value="PWWP"/>
    <property type="match status" value="1"/>
</dbReference>
<feature type="domain" description="PWWP" evidence="3">
    <location>
        <begin position="250"/>
        <end position="268"/>
    </location>
</feature>
<dbReference type="Gene3D" id="2.30.30.140">
    <property type="match status" value="1"/>
</dbReference>
<feature type="region of interest" description="Disordered" evidence="2">
    <location>
        <begin position="374"/>
        <end position="400"/>
    </location>
</feature>
<dbReference type="CDD" id="cd06080">
    <property type="entry name" value="PWWP_MUM1-like"/>
    <property type="match status" value="1"/>
</dbReference>
<feature type="compositionally biased region" description="Gly residues" evidence="2">
    <location>
        <begin position="140"/>
        <end position="151"/>
    </location>
</feature>
<dbReference type="InterPro" id="IPR040263">
    <property type="entry name" value="PWP3A_3B_4"/>
</dbReference>
<evidence type="ECO:0000313" key="5">
    <source>
        <dbReference type="Proteomes" id="UP000579904"/>
    </source>
</evidence>
<feature type="non-terminal residue" evidence="4">
    <location>
        <position position="552"/>
    </location>
</feature>
<feature type="non-terminal residue" evidence="4">
    <location>
        <position position="1"/>
    </location>
</feature>
<feature type="compositionally biased region" description="Polar residues" evidence="2">
    <location>
        <begin position="122"/>
        <end position="137"/>
    </location>
</feature>
<evidence type="ECO:0000259" key="3">
    <source>
        <dbReference type="PROSITE" id="PS50812"/>
    </source>
</evidence>
<dbReference type="SUPFAM" id="SSF63748">
    <property type="entry name" value="Tudor/PWWP/MBT"/>
    <property type="match status" value="1"/>
</dbReference>
<dbReference type="Pfam" id="PF20884">
    <property type="entry name" value="MUM1-like_PWWP"/>
    <property type="match status" value="1"/>
</dbReference>
<gene>
    <name evidence="4" type="primary">Mum1</name>
    <name evidence="4" type="ORF">OREMEL_R13063</name>
</gene>
<dbReference type="Gene3D" id="6.10.300.20">
    <property type="match status" value="1"/>
</dbReference>
<organism evidence="4 5">
    <name type="scientific">Oreotrochilus melanogaster</name>
    <dbReference type="NCBI Taxonomy" id="689266"/>
    <lineage>
        <taxon>Eukaryota</taxon>
        <taxon>Metazoa</taxon>
        <taxon>Chordata</taxon>
        <taxon>Craniata</taxon>
        <taxon>Vertebrata</taxon>
        <taxon>Euteleostomi</taxon>
        <taxon>Archelosauria</taxon>
        <taxon>Archosauria</taxon>
        <taxon>Dinosauria</taxon>
        <taxon>Saurischia</taxon>
        <taxon>Theropoda</taxon>
        <taxon>Coelurosauria</taxon>
        <taxon>Aves</taxon>
        <taxon>Neognathae</taxon>
        <taxon>Neoaves</taxon>
        <taxon>Strisores</taxon>
        <taxon>Apodiformes</taxon>
        <taxon>Trochilidae</taxon>
        <taxon>Oreotrochilus</taxon>
    </lineage>
</organism>
<accession>A0A7L3NJ43</accession>
<dbReference type="Pfam" id="PF20886">
    <property type="entry name" value="PWP3A-B_C"/>
    <property type="match status" value="1"/>
</dbReference>
<comment type="similarity">
    <text evidence="1">Belongs to the PWWP3A family.</text>
</comment>
<evidence type="ECO:0000256" key="1">
    <source>
        <dbReference type="ARBA" id="ARBA00008188"/>
    </source>
</evidence>
<dbReference type="Proteomes" id="UP000579904">
    <property type="component" value="Unassembled WGS sequence"/>
</dbReference>
<feature type="region of interest" description="Disordered" evidence="2">
    <location>
        <begin position="1"/>
        <end position="216"/>
    </location>
</feature>
<dbReference type="InterPro" id="IPR035504">
    <property type="entry name" value="MUM1-like_PWWP"/>
</dbReference>
<sequence>ESPKSGTNPPEGGSGDSCGVSGPECQNPNIPESEPRQRERKIKPRSLPKSKRGNKTSSRPRRGKNKQGRKKPGGAGAPEAGGNGSPQDPAQPLAEEGSALPHPPRAEPGGPGRRFNTRRQPGRTQPGRTFPDSSCKSASGGWGKGLDGEGGSMTKQSRGIPKPGSLKRMNGEQENSTMGPSLRKRKRGNCPKSSSDPSSPGLGLEPSDLASKITSSESLSCLSPLVDEEEEEEEELPSILSLQEPQSIEEGNLVWCKLGRYPYWPAVVKKVKRKPRRACVLLIEGNASGKKKGFSISLKNLKHFDCEEKQDLIDRAREQYRQEIEWCIRLISDYRIRVGCHSFTGSFLEYFAADISYPVRKEGYQGPAQMTFPRAAEEVQEEPPEASPQKPSKKLLPDRTRAARDRANKKIVEFIVKTKGAEEHLLAILTSRKQSRWLKGFQKSRKYMACVETYLEDEEQLDLVVNYLTEVYQEMDTKSLHPINGDGIRFISDVLLPEAIIYAISAVDDIDYEQAEEKYMKGPSVSNREREIFDEEILERKKQKKEAESADS</sequence>
<feature type="compositionally biased region" description="Gly residues" evidence="2">
    <location>
        <begin position="73"/>
        <end position="84"/>
    </location>
</feature>
<dbReference type="InterPro" id="IPR048795">
    <property type="entry name" value="PWP3A_3B_4_C"/>
</dbReference>
<dbReference type="AlphaFoldDB" id="A0A7L3NJ43"/>
<comment type="caution">
    <text evidence="4">The sequence shown here is derived from an EMBL/GenBank/DDBJ whole genome shotgun (WGS) entry which is preliminary data.</text>
</comment>
<keyword evidence="5" id="KW-1185">Reference proteome</keyword>
<dbReference type="PANTHER" id="PTHR31333:SF6">
    <property type="entry name" value="MUM1 LIKE 1"/>
    <property type="match status" value="1"/>
</dbReference>
<evidence type="ECO:0000313" key="4">
    <source>
        <dbReference type="EMBL" id="NXU78959.1"/>
    </source>
</evidence>